<dbReference type="OrthoDB" id="9928001at2"/>
<dbReference type="Proteomes" id="UP000037405">
    <property type="component" value="Unassembled WGS sequence"/>
</dbReference>
<keyword evidence="1" id="KW-0812">Transmembrane</keyword>
<feature type="transmembrane region" description="Helical" evidence="1">
    <location>
        <begin position="104"/>
        <end position="123"/>
    </location>
</feature>
<keyword evidence="3" id="KW-1185">Reference proteome</keyword>
<dbReference type="RefSeq" id="WP_053429361.1">
    <property type="nucleotide sequence ID" value="NZ_LGUE01000005.1"/>
</dbReference>
<evidence type="ECO:0000313" key="2">
    <source>
        <dbReference type="EMBL" id="KON83979.1"/>
    </source>
</evidence>
<keyword evidence="1" id="KW-0472">Membrane</keyword>
<reference evidence="3" key="1">
    <citation type="submission" date="2015-07" db="EMBL/GenBank/DDBJ databases">
        <title>Fjat-14235 jcm11544.</title>
        <authorList>
            <person name="Liu B."/>
            <person name="Wang J."/>
            <person name="Zhu Y."/>
            <person name="Liu G."/>
            <person name="Chen Q."/>
            <person name="Chen Z."/>
            <person name="Lan J."/>
            <person name="Che J."/>
            <person name="Ge C."/>
            <person name="Shi H."/>
            <person name="Pan Z."/>
            <person name="Liu X."/>
        </authorList>
    </citation>
    <scope>NUCLEOTIDE SEQUENCE [LARGE SCALE GENOMIC DNA]</scope>
    <source>
        <strain evidence="3">JCM 11544</strain>
    </source>
</reference>
<accession>A0A0M0G2F7</accession>
<gene>
    <name evidence="2" type="ORF">AF331_17725</name>
</gene>
<comment type="caution">
    <text evidence="2">The sequence shown here is derived from an EMBL/GenBank/DDBJ whole genome shotgun (WGS) entry which is preliminary data.</text>
</comment>
<dbReference type="AlphaFoldDB" id="A0A0M0G2F7"/>
<name>A0A0M0G2F7_9BACI</name>
<organism evidence="2 3">
    <name type="scientific">Rossellomorea marisflavi</name>
    <dbReference type="NCBI Taxonomy" id="189381"/>
    <lineage>
        <taxon>Bacteria</taxon>
        <taxon>Bacillati</taxon>
        <taxon>Bacillota</taxon>
        <taxon>Bacilli</taxon>
        <taxon>Bacillales</taxon>
        <taxon>Bacillaceae</taxon>
        <taxon>Rossellomorea</taxon>
    </lineage>
</organism>
<evidence type="ECO:0000313" key="3">
    <source>
        <dbReference type="Proteomes" id="UP000037405"/>
    </source>
</evidence>
<feature type="transmembrane region" description="Helical" evidence="1">
    <location>
        <begin position="25"/>
        <end position="46"/>
    </location>
</feature>
<proteinExistence type="predicted"/>
<feature type="transmembrane region" description="Helical" evidence="1">
    <location>
        <begin position="215"/>
        <end position="237"/>
    </location>
</feature>
<dbReference type="EMBL" id="LGUE01000005">
    <property type="protein sequence ID" value="KON83979.1"/>
    <property type="molecule type" value="Genomic_DNA"/>
</dbReference>
<feature type="transmembrane region" description="Helical" evidence="1">
    <location>
        <begin position="179"/>
        <end position="195"/>
    </location>
</feature>
<feature type="transmembrane region" description="Helical" evidence="1">
    <location>
        <begin position="153"/>
        <end position="172"/>
    </location>
</feature>
<dbReference type="PATRIC" id="fig|189381.12.peg.4559"/>
<evidence type="ECO:0000256" key="1">
    <source>
        <dbReference type="SAM" id="Phobius"/>
    </source>
</evidence>
<protein>
    <submittedName>
        <fullName evidence="2">Uncharacterized protein</fullName>
    </submittedName>
</protein>
<keyword evidence="1" id="KW-1133">Transmembrane helix</keyword>
<feature type="transmembrane region" description="Helical" evidence="1">
    <location>
        <begin position="52"/>
        <end position="77"/>
    </location>
</feature>
<sequence>MSTSKGKYEPRTEDDTKKRRFKDYFIRYSLILCSIMVGFGLVTSLFKVDIFIFPFVYFGKLTVLSFFPGLIVIWLSLKLYDKKRDINNLMWINRKQGSVRSSKSHVIVAFVLTGLLITLIYQFQKYGTIFIAIYNNGGEVSAKSFLEGMSDRASVLIMSCVAVGIIDQLVAIMVRKKGVRIFAPIMQLTLLFVLHQEVFTSPVNLDQAALSTDDYVYIGIYILFIIAFIKTIISFVARLIDLCLSWHDQVLKGAQV</sequence>